<organism evidence="3 4">
    <name type="scientific">Dictyobacter kobayashii</name>
    <dbReference type="NCBI Taxonomy" id="2014872"/>
    <lineage>
        <taxon>Bacteria</taxon>
        <taxon>Bacillati</taxon>
        <taxon>Chloroflexota</taxon>
        <taxon>Ktedonobacteria</taxon>
        <taxon>Ktedonobacterales</taxon>
        <taxon>Dictyobacteraceae</taxon>
        <taxon>Dictyobacter</taxon>
    </lineage>
</organism>
<evidence type="ECO:0000256" key="1">
    <source>
        <dbReference type="SAM" id="Coils"/>
    </source>
</evidence>
<reference evidence="4" key="1">
    <citation type="submission" date="2018-12" db="EMBL/GenBank/DDBJ databases">
        <title>Tengunoibacter tsumagoiensis gen. nov., sp. nov., Dictyobacter kobayashii sp. nov., D. alpinus sp. nov., and D. joshuensis sp. nov. and description of Dictyobacteraceae fam. nov. within the order Ktedonobacterales isolated from Tengu-no-mugimeshi.</title>
        <authorList>
            <person name="Wang C.M."/>
            <person name="Zheng Y."/>
            <person name="Sakai Y."/>
            <person name="Toyoda A."/>
            <person name="Minakuchi Y."/>
            <person name="Abe K."/>
            <person name="Yokota A."/>
            <person name="Yabe S."/>
        </authorList>
    </citation>
    <scope>NUCLEOTIDE SEQUENCE [LARGE SCALE GENOMIC DNA]</scope>
    <source>
        <strain evidence="4">Uno11</strain>
    </source>
</reference>
<dbReference type="RefSeq" id="WP_126548273.1">
    <property type="nucleotide sequence ID" value="NZ_BIFS01000001.1"/>
</dbReference>
<proteinExistence type="predicted"/>
<protein>
    <submittedName>
        <fullName evidence="3">Uncharacterized protein</fullName>
    </submittedName>
</protein>
<evidence type="ECO:0000313" key="4">
    <source>
        <dbReference type="Proteomes" id="UP000287188"/>
    </source>
</evidence>
<keyword evidence="2" id="KW-1133">Transmembrane helix</keyword>
<dbReference type="AlphaFoldDB" id="A0A402AB85"/>
<feature type="transmembrane region" description="Helical" evidence="2">
    <location>
        <begin position="44"/>
        <end position="72"/>
    </location>
</feature>
<keyword evidence="4" id="KW-1185">Reference proteome</keyword>
<evidence type="ECO:0000313" key="3">
    <source>
        <dbReference type="EMBL" id="GCE16368.1"/>
    </source>
</evidence>
<evidence type="ECO:0000256" key="2">
    <source>
        <dbReference type="SAM" id="Phobius"/>
    </source>
</evidence>
<feature type="coiled-coil region" evidence="1">
    <location>
        <begin position="1"/>
        <end position="28"/>
    </location>
</feature>
<keyword evidence="2" id="KW-0472">Membrane</keyword>
<keyword evidence="2" id="KW-0812">Transmembrane</keyword>
<keyword evidence="1" id="KW-0175">Coiled coil</keyword>
<dbReference type="EMBL" id="BIFS01000001">
    <property type="protein sequence ID" value="GCE16368.1"/>
    <property type="molecule type" value="Genomic_DNA"/>
</dbReference>
<name>A0A402AB85_9CHLR</name>
<comment type="caution">
    <text evidence="3">The sequence shown here is derived from an EMBL/GenBank/DDBJ whole genome shotgun (WGS) entry which is preliminary data.</text>
</comment>
<accession>A0A402AB85</accession>
<gene>
    <name evidence="3" type="ORF">KDK_01680</name>
</gene>
<sequence>MESMSSQQEALDRQLERVKRRLARTQLLDQNNKVRTLAVVGGGIFLTIVGLATVHLLGFIFLLATALGFYLLARFQPNVNQSVLRYQVWLRLLQAQKARLALDWDGMPPYQRVKNKK</sequence>
<dbReference type="Proteomes" id="UP000287188">
    <property type="component" value="Unassembled WGS sequence"/>
</dbReference>